<protein>
    <submittedName>
        <fullName evidence="1">Uncharacterized protein</fullName>
    </submittedName>
</protein>
<name>A0A6J5M2R9_9CAUD</name>
<evidence type="ECO:0000313" key="1">
    <source>
        <dbReference type="EMBL" id="CAB4140521.1"/>
    </source>
</evidence>
<proteinExistence type="predicted"/>
<organism evidence="1">
    <name type="scientific">uncultured Caudovirales phage</name>
    <dbReference type="NCBI Taxonomy" id="2100421"/>
    <lineage>
        <taxon>Viruses</taxon>
        <taxon>Duplodnaviria</taxon>
        <taxon>Heunggongvirae</taxon>
        <taxon>Uroviricota</taxon>
        <taxon>Caudoviricetes</taxon>
        <taxon>Peduoviridae</taxon>
        <taxon>Maltschvirus</taxon>
        <taxon>Maltschvirus maltsch</taxon>
    </lineage>
</organism>
<accession>A0A6J5M2R9</accession>
<dbReference type="EMBL" id="LR796380">
    <property type="protein sequence ID" value="CAB4140521.1"/>
    <property type="molecule type" value="Genomic_DNA"/>
</dbReference>
<reference evidence="1" key="1">
    <citation type="submission" date="2020-04" db="EMBL/GenBank/DDBJ databases">
        <authorList>
            <person name="Chiriac C."/>
            <person name="Salcher M."/>
            <person name="Ghai R."/>
            <person name="Kavagutti S V."/>
        </authorList>
    </citation>
    <scope>NUCLEOTIDE SEQUENCE</scope>
</reference>
<sequence length="200" mass="23290">MGVYWYSNSLAAACELPRKQAMNIFYLSTDAVQAAQWMVDRHVVKMILESAQLLSTAHRLLDGREVPGKSKTGRNVKRWVLDDARDSVVYQATHVNHPSAIWARESVENYNWLVDHFFALGDEYTYRYNKKHKCFGELSYQLQSPPKNLSNYDMTKMPSAMDVKYIVGDDPVANYRNYYKIGKSNFHSWKNRQPPQWIAE</sequence>
<gene>
    <name evidence="1" type="ORF">UFOVP395_31</name>
</gene>